<organism evidence="2 3">
    <name type="scientific">Desulforamulus aquiferis</name>
    <dbReference type="NCBI Taxonomy" id="1397668"/>
    <lineage>
        <taxon>Bacteria</taxon>
        <taxon>Bacillati</taxon>
        <taxon>Bacillota</taxon>
        <taxon>Clostridia</taxon>
        <taxon>Eubacteriales</taxon>
        <taxon>Peptococcaceae</taxon>
        <taxon>Desulforamulus</taxon>
    </lineage>
</organism>
<keyword evidence="1" id="KW-0472">Membrane</keyword>
<name>A0AAW7ZJ29_9FIRM</name>
<dbReference type="Proteomes" id="UP001172911">
    <property type="component" value="Unassembled WGS sequence"/>
</dbReference>
<evidence type="ECO:0000256" key="1">
    <source>
        <dbReference type="SAM" id="Phobius"/>
    </source>
</evidence>
<gene>
    <name evidence="2" type="ORF">P6N53_16345</name>
</gene>
<reference evidence="2" key="1">
    <citation type="journal article" date="2023" name="J. Hazard. Mater.">
        <title>Anaerobic biodegradation of pyrene and benzo[a]pyrene by a new sulfate-reducing Desulforamulus aquiferis strain DSA.</title>
        <authorList>
            <person name="Zhang Z."/>
            <person name="Sun J."/>
            <person name="Gong X."/>
            <person name="Wang C."/>
            <person name="Wang H."/>
        </authorList>
    </citation>
    <scope>NUCLEOTIDE SEQUENCE</scope>
    <source>
        <strain evidence="2">DSA</strain>
    </source>
</reference>
<keyword evidence="1" id="KW-0812">Transmembrane</keyword>
<protein>
    <submittedName>
        <fullName evidence="2">Uncharacterized protein</fullName>
    </submittedName>
</protein>
<accession>A0AAW7ZJ29</accession>
<evidence type="ECO:0000313" key="2">
    <source>
        <dbReference type="EMBL" id="MDO7788796.1"/>
    </source>
</evidence>
<keyword evidence="1" id="KW-1133">Transmembrane helix</keyword>
<keyword evidence="3" id="KW-1185">Reference proteome</keyword>
<sequence length="100" mass="11738">MNTIEEFKMVKKYKTLALITIFLTIPTVFLIYSEHSVTQNLGYILFFLLVVLGLFFCYKYQCPACGKVQDMRFEFSRTVHCPKCGAQLQEKDHENWTGIR</sequence>
<feature type="transmembrane region" description="Helical" evidence="1">
    <location>
        <begin position="41"/>
        <end position="58"/>
    </location>
</feature>
<dbReference type="RefSeq" id="WP_304545050.1">
    <property type="nucleotide sequence ID" value="NZ_JARPTC010000025.1"/>
</dbReference>
<evidence type="ECO:0000313" key="3">
    <source>
        <dbReference type="Proteomes" id="UP001172911"/>
    </source>
</evidence>
<reference evidence="2" key="2">
    <citation type="submission" date="2023-03" db="EMBL/GenBank/DDBJ databases">
        <authorList>
            <person name="Zhang Z."/>
        </authorList>
    </citation>
    <scope>NUCLEOTIDE SEQUENCE</scope>
    <source>
        <strain evidence="2">DSA</strain>
    </source>
</reference>
<proteinExistence type="predicted"/>
<dbReference type="AlphaFoldDB" id="A0AAW7ZJ29"/>
<dbReference type="EMBL" id="JARPTC010000025">
    <property type="protein sequence ID" value="MDO7788796.1"/>
    <property type="molecule type" value="Genomic_DNA"/>
</dbReference>
<feature type="transmembrane region" description="Helical" evidence="1">
    <location>
        <begin position="16"/>
        <end position="35"/>
    </location>
</feature>
<comment type="caution">
    <text evidence="2">The sequence shown here is derived from an EMBL/GenBank/DDBJ whole genome shotgun (WGS) entry which is preliminary data.</text>
</comment>